<keyword evidence="1" id="KW-0067">ATP-binding</keyword>
<reference evidence="4" key="1">
    <citation type="submission" date="2021-07" db="EMBL/GenBank/DDBJ databases">
        <authorList>
            <person name="Catto M.A."/>
            <person name="Jacobson A."/>
            <person name="Kennedy G."/>
            <person name="Labadie P."/>
            <person name="Hunt B.G."/>
            <person name="Srinivasan R."/>
        </authorList>
    </citation>
    <scope>NUCLEOTIDE SEQUENCE</scope>
    <source>
        <strain evidence="4">PL_HMW_Pooled</strain>
        <tissue evidence="4">Head</tissue>
    </source>
</reference>
<dbReference type="GO" id="GO:0016787">
    <property type="term" value="F:hydrolase activity"/>
    <property type="evidence" value="ECO:0007669"/>
    <property type="project" value="UniProtKB-KW"/>
</dbReference>
<keyword evidence="5" id="KW-1185">Reference proteome</keyword>
<evidence type="ECO:0000259" key="2">
    <source>
        <dbReference type="Pfam" id="PF05970"/>
    </source>
</evidence>
<dbReference type="GO" id="GO:0006310">
    <property type="term" value="P:DNA recombination"/>
    <property type="evidence" value="ECO:0007669"/>
    <property type="project" value="UniProtKB-KW"/>
</dbReference>
<dbReference type="GO" id="GO:0000723">
    <property type="term" value="P:telomere maintenance"/>
    <property type="evidence" value="ECO:0007669"/>
    <property type="project" value="InterPro"/>
</dbReference>
<dbReference type="AlphaFoldDB" id="A0AAE1HRF0"/>
<comment type="caution">
    <text evidence="4">The sequence shown here is derived from an EMBL/GenBank/DDBJ whole genome shotgun (WGS) entry which is preliminary data.</text>
</comment>
<keyword evidence="1 4" id="KW-0347">Helicase</keyword>
<dbReference type="GO" id="GO:0043139">
    <property type="term" value="F:5'-3' DNA helicase activity"/>
    <property type="evidence" value="ECO:0007669"/>
    <property type="project" value="UniProtKB-EC"/>
</dbReference>
<dbReference type="PANTHER" id="PTHR47642">
    <property type="entry name" value="ATP-DEPENDENT DNA HELICASE"/>
    <property type="match status" value="1"/>
</dbReference>
<dbReference type="GO" id="GO:0006281">
    <property type="term" value="P:DNA repair"/>
    <property type="evidence" value="ECO:0007669"/>
    <property type="project" value="UniProtKB-KW"/>
</dbReference>
<keyword evidence="1" id="KW-0227">DNA damage</keyword>
<organism evidence="4 5">
    <name type="scientific">Frankliniella fusca</name>
    <dbReference type="NCBI Taxonomy" id="407009"/>
    <lineage>
        <taxon>Eukaryota</taxon>
        <taxon>Metazoa</taxon>
        <taxon>Ecdysozoa</taxon>
        <taxon>Arthropoda</taxon>
        <taxon>Hexapoda</taxon>
        <taxon>Insecta</taxon>
        <taxon>Pterygota</taxon>
        <taxon>Neoptera</taxon>
        <taxon>Paraneoptera</taxon>
        <taxon>Thysanoptera</taxon>
        <taxon>Terebrantia</taxon>
        <taxon>Thripoidea</taxon>
        <taxon>Thripidae</taxon>
        <taxon>Frankliniella</taxon>
    </lineage>
</organism>
<proteinExistence type="inferred from homology"/>
<evidence type="ECO:0000256" key="1">
    <source>
        <dbReference type="RuleBase" id="RU363044"/>
    </source>
</evidence>
<dbReference type="EMBL" id="JAHWGI010001242">
    <property type="protein sequence ID" value="KAK3926023.1"/>
    <property type="molecule type" value="Genomic_DNA"/>
</dbReference>
<dbReference type="GO" id="GO:0005524">
    <property type="term" value="F:ATP binding"/>
    <property type="evidence" value="ECO:0007669"/>
    <property type="project" value="UniProtKB-KW"/>
</dbReference>
<keyword evidence="1" id="KW-0234">DNA repair</keyword>
<name>A0AAE1HRF0_9NEOP</name>
<dbReference type="InterPro" id="IPR010285">
    <property type="entry name" value="DNA_helicase_pif1-like_DEAD"/>
</dbReference>
<comment type="catalytic activity">
    <reaction evidence="1">
        <text>ATP + H2O = ADP + phosphate + H(+)</text>
        <dbReference type="Rhea" id="RHEA:13065"/>
        <dbReference type="ChEBI" id="CHEBI:15377"/>
        <dbReference type="ChEBI" id="CHEBI:15378"/>
        <dbReference type="ChEBI" id="CHEBI:30616"/>
        <dbReference type="ChEBI" id="CHEBI:43474"/>
        <dbReference type="ChEBI" id="CHEBI:456216"/>
        <dbReference type="EC" id="5.6.2.3"/>
    </reaction>
</comment>
<dbReference type="SUPFAM" id="SSF52540">
    <property type="entry name" value="P-loop containing nucleoside triphosphate hydrolases"/>
    <property type="match status" value="1"/>
</dbReference>
<comment type="cofactor">
    <cofactor evidence="1">
        <name>Mg(2+)</name>
        <dbReference type="ChEBI" id="CHEBI:18420"/>
    </cofactor>
</comment>
<dbReference type="PANTHER" id="PTHR47642:SF5">
    <property type="entry name" value="ATP-DEPENDENT DNA HELICASE"/>
    <property type="match status" value="1"/>
</dbReference>
<dbReference type="Pfam" id="PF05970">
    <property type="entry name" value="PIF1"/>
    <property type="match status" value="1"/>
</dbReference>
<dbReference type="EC" id="5.6.2.3" evidence="1"/>
<accession>A0AAE1HRF0</accession>
<reference evidence="4" key="2">
    <citation type="journal article" date="2023" name="BMC Genomics">
        <title>Pest status, molecular evolution, and epigenetic factors derived from the genome assembly of Frankliniella fusca, a thysanopteran phytovirus vector.</title>
        <authorList>
            <person name="Catto M.A."/>
            <person name="Labadie P.E."/>
            <person name="Jacobson A.L."/>
            <person name="Kennedy G.G."/>
            <person name="Srinivasan R."/>
            <person name="Hunt B.G."/>
        </authorList>
    </citation>
    <scope>NUCLEOTIDE SEQUENCE</scope>
    <source>
        <strain evidence="4">PL_HMW_Pooled</strain>
    </source>
</reference>
<sequence length="921" mass="105617">MLKCFILNAAGVAANFGVVSNPAQSEETSNVGTAMQRPSCFFQSSNIRGTKPYWKSRTGELMDMVEQLGLPTIFLTLSCADLHWPDLFRRKKEETYCKTYIVDSFFHERVECFLDTILKTKFKLVYHWYRVEYQHRGSPHIHGIFWFEGAPDISSIGSDDKEKLEEVKDYYDKLITAMNPNPNCECVGVHPCQLLFKDVMNSSKEDIQEDLAKLLVKCQRHTKCSEETCFKAKSGGLKKCRFNFPQALRENSVLFFDEHGILQYEPARNDPLLNKFLELFMEIWRGNLDISPVTSKQKLMMYLGKYISKSEIRSTSLAELFQKILGKCDDEDNILRAVRKLYISTCSERDYSAQEVCHILSGRNLYGAGGRLFVNLNLNLEKVVTKVCPGKSVLEKYECRPSKLDNVSLLNFCKNFNLELMPNKYRNIEKLKPILIFPKLVKEPNDDDNDKYFRQLVLLHVPWRNINDFQTSHHSWKQLYDNYGIGENLNRLQIDPKQIECDDDEEEDVNDSNNTLDDLNLEEYMLLSRMGPKLTLPPVMIGLRDTDINHNWSEDALLYKNLISLNELENFLKLKKAEFKNIAPHPKAFDPLCNPLSADQQAVVNQLCDQLQCIVTNKESNVIPKITIVQGKAGTGKSHLIKYLRWKAQEVLKCHDCVYVVGPTGMSALNIGGRTIHSGLHMPTKFPNFELLSGDCLKKFNTSMKNVQLLIIDEYSMVGCKMLRQIDLRVRQAKGVNEPFGKVYVYMLGDIRQLPPVFDTAIYKFPREPGNAEQGKALVSSVQKVFFLRQCFRQKDVAFQGILDRISTGNITEEDYVVLSTRFKNCIKEPERKRFDDAVHFFSVKAKALEHNYKSLQNLKSACTQEVAPVAKITAKHNNSVAKSGTVEDAEGLEHTLFWGKWCKIMLTYNLWTEMGLVNGA</sequence>
<evidence type="ECO:0000313" key="4">
    <source>
        <dbReference type="EMBL" id="KAK3926023.1"/>
    </source>
</evidence>
<dbReference type="InterPro" id="IPR027417">
    <property type="entry name" value="P-loop_NTPase"/>
</dbReference>
<dbReference type="Pfam" id="PF14214">
    <property type="entry name" value="Helitron_like_N"/>
    <property type="match status" value="1"/>
</dbReference>
<keyword evidence="1" id="KW-0233">DNA recombination</keyword>
<gene>
    <name evidence="4" type="ORF">KUF71_014272</name>
</gene>
<dbReference type="Gene3D" id="3.40.50.300">
    <property type="entry name" value="P-loop containing nucleotide triphosphate hydrolases"/>
    <property type="match status" value="1"/>
</dbReference>
<protein>
    <recommendedName>
        <fullName evidence="1">ATP-dependent DNA helicase</fullName>
        <ecNumber evidence="1">5.6.2.3</ecNumber>
    </recommendedName>
</protein>
<dbReference type="Proteomes" id="UP001219518">
    <property type="component" value="Unassembled WGS sequence"/>
</dbReference>
<comment type="similarity">
    <text evidence="1">Belongs to the helicase family.</text>
</comment>
<feature type="domain" description="DNA helicase Pif1-like DEAD-box helicase" evidence="2">
    <location>
        <begin position="596"/>
        <end position="796"/>
    </location>
</feature>
<keyword evidence="1" id="KW-0378">Hydrolase</keyword>
<keyword evidence="1" id="KW-0547">Nucleotide-binding</keyword>
<feature type="domain" description="Helitron helicase-like" evidence="3">
    <location>
        <begin position="28"/>
        <end position="144"/>
    </location>
</feature>
<evidence type="ECO:0000313" key="5">
    <source>
        <dbReference type="Proteomes" id="UP001219518"/>
    </source>
</evidence>
<dbReference type="InterPro" id="IPR025476">
    <property type="entry name" value="Helitron_helicase-like"/>
</dbReference>
<dbReference type="InterPro" id="IPR051055">
    <property type="entry name" value="PIF1_helicase"/>
</dbReference>
<evidence type="ECO:0000259" key="3">
    <source>
        <dbReference type="Pfam" id="PF14214"/>
    </source>
</evidence>